<dbReference type="RefSeq" id="WP_186836272.1">
    <property type="nucleotide sequence ID" value="NZ_JACOPD010000002.1"/>
</dbReference>
<dbReference type="EMBL" id="JACOPD010000002">
    <property type="protein sequence ID" value="MBC5680146.1"/>
    <property type="molecule type" value="Genomic_DNA"/>
</dbReference>
<evidence type="ECO:0000313" key="4">
    <source>
        <dbReference type="Proteomes" id="UP000628463"/>
    </source>
</evidence>
<feature type="region of interest" description="Disordered" evidence="1">
    <location>
        <begin position="26"/>
        <end position="64"/>
    </location>
</feature>
<evidence type="ECO:0000313" key="3">
    <source>
        <dbReference type="EMBL" id="MBC5680146.1"/>
    </source>
</evidence>
<reference evidence="3 4" key="1">
    <citation type="submission" date="2020-08" db="EMBL/GenBank/DDBJ databases">
        <title>Genome public.</title>
        <authorList>
            <person name="Liu C."/>
            <person name="Sun Q."/>
        </authorList>
    </citation>
    <scope>NUCLEOTIDE SEQUENCE [LARGE SCALE GENOMIC DNA]</scope>
    <source>
        <strain evidence="3 4">NSJ-43</strain>
    </source>
</reference>
<organism evidence="3 4">
    <name type="scientific">Lachnospira hominis</name>
    <name type="common">ex Liu et al. 2021</name>
    <dbReference type="NCBI Taxonomy" id="2763051"/>
    <lineage>
        <taxon>Bacteria</taxon>
        <taxon>Bacillati</taxon>
        <taxon>Bacillota</taxon>
        <taxon>Clostridia</taxon>
        <taxon>Lachnospirales</taxon>
        <taxon>Lachnospiraceae</taxon>
        <taxon>Lachnospira</taxon>
    </lineage>
</organism>
<proteinExistence type="predicted"/>
<feature type="chain" id="PRO_5047248760" description="Lipoprotein" evidence="2">
    <location>
        <begin position="26"/>
        <end position="244"/>
    </location>
</feature>
<gene>
    <name evidence="3" type="ORF">H8S01_04110</name>
</gene>
<keyword evidence="2" id="KW-0732">Signal</keyword>
<feature type="compositionally biased region" description="Low complexity" evidence="1">
    <location>
        <begin position="26"/>
        <end position="49"/>
    </location>
</feature>
<dbReference type="PROSITE" id="PS51257">
    <property type="entry name" value="PROKAR_LIPOPROTEIN"/>
    <property type="match status" value="1"/>
</dbReference>
<sequence>MIKRKLISSALILALVMTVAGCGNAKNKSNSEQNNSQIAQETTQAAAETAKAEEKTTGETKPSVDYSPYDELIKKAANILKNGYSSQDKVDISPVFFYKQSGYETLGYIKKDLDNDGIDELIFGGTVNEDGTTIIYDIFTIQDGTDVHAVAGWERNTYYLCTDGTIANEGSSGAAYSNWTYFKYSNAKLDMKETVYTDDKVPGQKYYYATDVALKTEKPISEEQAKEIRGKYTYEKLQFTPFVN</sequence>
<keyword evidence="4" id="KW-1185">Reference proteome</keyword>
<comment type="caution">
    <text evidence="3">The sequence shown here is derived from an EMBL/GenBank/DDBJ whole genome shotgun (WGS) entry which is preliminary data.</text>
</comment>
<dbReference type="Proteomes" id="UP000628463">
    <property type="component" value="Unassembled WGS sequence"/>
</dbReference>
<evidence type="ECO:0008006" key="5">
    <source>
        <dbReference type="Google" id="ProtNLM"/>
    </source>
</evidence>
<evidence type="ECO:0000256" key="1">
    <source>
        <dbReference type="SAM" id="MobiDB-lite"/>
    </source>
</evidence>
<accession>A0ABR7G082</accession>
<name>A0ABR7G082_9FIRM</name>
<feature type="signal peptide" evidence="2">
    <location>
        <begin position="1"/>
        <end position="25"/>
    </location>
</feature>
<evidence type="ECO:0000256" key="2">
    <source>
        <dbReference type="SAM" id="SignalP"/>
    </source>
</evidence>
<protein>
    <recommendedName>
        <fullName evidence="5">Lipoprotein</fullName>
    </recommendedName>
</protein>